<keyword evidence="2" id="KW-0813">Transport</keyword>
<dbReference type="AlphaFoldDB" id="A0A4U0WIR8"/>
<keyword evidence="6 10" id="KW-1133">Transmembrane helix</keyword>
<dbReference type="GO" id="GO:0140359">
    <property type="term" value="F:ABC-type transporter activity"/>
    <property type="evidence" value="ECO:0007669"/>
    <property type="project" value="InterPro"/>
</dbReference>
<dbReference type="PROSITE" id="PS00211">
    <property type="entry name" value="ABC_TRANSPORTER_1"/>
    <property type="match status" value="1"/>
</dbReference>
<feature type="region of interest" description="Disordered" evidence="9">
    <location>
        <begin position="1"/>
        <end position="39"/>
    </location>
</feature>
<accession>A0A4U0WIR8</accession>
<feature type="compositionally biased region" description="Gly residues" evidence="9">
    <location>
        <begin position="876"/>
        <end position="889"/>
    </location>
</feature>
<feature type="compositionally biased region" description="Basic and acidic residues" evidence="9">
    <location>
        <begin position="848"/>
        <end position="871"/>
    </location>
</feature>
<evidence type="ECO:0000256" key="1">
    <source>
        <dbReference type="ARBA" id="ARBA00004141"/>
    </source>
</evidence>
<feature type="transmembrane region" description="Helical" evidence="10">
    <location>
        <begin position="175"/>
        <end position="194"/>
    </location>
</feature>
<feature type="domain" description="ABC transmembrane type-1" evidence="12">
    <location>
        <begin position="286"/>
        <end position="572"/>
    </location>
</feature>
<comment type="similarity">
    <text evidence="8">Belongs to the ABC transporter superfamily. ABCB family. Heavy Metal importer (TC 3.A.1.210) subfamily.</text>
</comment>
<feature type="transmembrane region" description="Helical" evidence="10">
    <location>
        <begin position="519"/>
        <end position="537"/>
    </location>
</feature>
<dbReference type="STRING" id="329884.A0A4U0WIR8"/>
<proteinExistence type="inferred from homology"/>
<feature type="transmembrane region" description="Helical" evidence="10">
    <location>
        <begin position="91"/>
        <end position="109"/>
    </location>
</feature>
<sequence>MARNDDDPTTAPEQLGPGGKPLPKGKKKNGNHNDNTGESSLASAYDFSKPRKLLFEWVSVGVLATLAGNITVVIVHALVERGERWWCGQAPTIYLVGSFMVYALFLVTLIDSKPSPTFAHLVTWAVALVMEIIMLGASFGVYTQDHREPKVDDPNGGELQRDMTEWEITEVTLDLVRIILLLALVSFYTLFVFLQGYKKQAQAGSAEEQTTLLANGHGAENGTASGPASGYGGTNGKPRGPHEAPAGWEKPKENPTRSWWEYIRAYGIFVPYIWPSKDRWLQINFVLCILIVLVQRGVQVLVPYQSGVITNALAGDQGPVYMPWGAISLYILYRIFQGGNGLLGAARQVLWIPIEQYSYRELSVAAFEHVHMLSLEFHLGKKTGEVLSALGKGSSLNTFLESITFNVLPMLVDLGVAIVYFLVKFDAYYALVIGVVTFWYIYITIRMASWRADIRRQATNASREEDAVKNDSMMSYETVKYFNAEAYEFNRYRDAVKKYQVAEYGVTFSLALMNTIQNLVFMIGLIVACFIAAYQVTTSVLKVGDFVVLLTYMTQLQGPLNFFGTFYRMIQNNMINSERMLELFKENPTVEDSPDAVDLPLCEGEIRYNDVQFSYDTRKPALQGLTFRCKPGTTTALVGESGGGKSTVFRLLFRFYNTQSGTMQIDGHDVQGLRIDSLRSHIGVVPQDTVLFNESLMYNLRYARQSATDEEVYAACRAASIHDKILGFPDGYETKVGERGLRLSGGEKQRVAIARTIIKNPRIILLDEATAALDTETEEHIQEALQTLARGRTMLVIAHRLSTITMCDQILVLHEGRVAERGSHAELLAVKGGRYAGMWRKQVRAQKAADEARALRDKAERLRRESMDSSGRRPRGGGGGGGPGEGGRGTSSEEEEEEVEAVERGKLGAATASSSSASVSASASASASSGGAGGRDREQATTDLQGALALSPKAAVPAAQLATVLELDPGTDALPQREALRRGVVRSPSSVVEDEQGAEGKPGGRT</sequence>
<dbReference type="Gene3D" id="3.40.50.300">
    <property type="entry name" value="P-loop containing nucleotide triphosphate hydrolases"/>
    <property type="match status" value="1"/>
</dbReference>
<evidence type="ECO:0000256" key="7">
    <source>
        <dbReference type="ARBA" id="ARBA00023136"/>
    </source>
</evidence>
<evidence type="ECO:0000313" key="13">
    <source>
        <dbReference type="EMBL" id="TKA62096.1"/>
    </source>
</evidence>
<dbReference type="InterPro" id="IPR003439">
    <property type="entry name" value="ABC_transporter-like_ATP-bd"/>
</dbReference>
<feature type="compositionally biased region" description="Low complexity" evidence="9">
    <location>
        <begin position="908"/>
        <end position="929"/>
    </location>
</feature>
<dbReference type="Pfam" id="PF00005">
    <property type="entry name" value="ABC_tran"/>
    <property type="match status" value="1"/>
</dbReference>
<keyword evidence="3 10" id="KW-0812">Transmembrane</keyword>
<evidence type="ECO:0000256" key="6">
    <source>
        <dbReference type="ARBA" id="ARBA00022989"/>
    </source>
</evidence>
<dbReference type="Proteomes" id="UP000309340">
    <property type="component" value="Unassembled WGS sequence"/>
</dbReference>
<evidence type="ECO:0000313" key="14">
    <source>
        <dbReference type="Proteomes" id="UP000309340"/>
    </source>
</evidence>
<keyword evidence="7 10" id="KW-0472">Membrane</keyword>
<feature type="transmembrane region" description="Helical" evidence="10">
    <location>
        <begin position="57"/>
        <end position="79"/>
    </location>
</feature>
<dbReference type="PROSITE" id="PS50929">
    <property type="entry name" value="ABC_TM1F"/>
    <property type="match status" value="1"/>
</dbReference>
<evidence type="ECO:0000259" key="11">
    <source>
        <dbReference type="PROSITE" id="PS50893"/>
    </source>
</evidence>
<dbReference type="SMART" id="SM00382">
    <property type="entry name" value="AAA"/>
    <property type="match status" value="1"/>
</dbReference>
<dbReference type="PANTHER" id="PTHR24221:SF651">
    <property type="entry name" value="HEAVY METAL TOLERANCE PROTEIN"/>
    <property type="match status" value="1"/>
</dbReference>
<comment type="subcellular location">
    <subcellularLocation>
        <location evidence="1">Membrane</location>
        <topology evidence="1">Multi-pass membrane protein</topology>
    </subcellularLocation>
</comment>
<evidence type="ECO:0000256" key="3">
    <source>
        <dbReference type="ARBA" id="ARBA00022692"/>
    </source>
</evidence>
<evidence type="ECO:0000256" key="8">
    <source>
        <dbReference type="ARBA" id="ARBA00024363"/>
    </source>
</evidence>
<evidence type="ECO:0000259" key="12">
    <source>
        <dbReference type="PROSITE" id="PS50929"/>
    </source>
</evidence>
<dbReference type="SUPFAM" id="SSF52540">
    <property type="entry name" value="P-loop containing nucleoside triphosphate hydrolases"/>
    <property type="match status" value="1"/>
</dbReference>
<keyword evidence="14" id="KW-1185">Reference proteome</keyword>
<name>A0A4U0WIR8_9PEZI</name>
<dbReference type="FunFam" id="3.40.50.300:FF:000186">
    <property type="entry name" value="ATP-binding cassette sub-family B member 7, mitochondrial"/>
    <property type="match status" value="1"/>
</dbReference>
<reference evidence="13 14" key="1">
    <citation type="submission" date="2017-03" db="EMBL/GenBank/DDBJ databases">
        <title>Genomes of endolithic fungi from Antarctica.</title>
        <authorList>
            <person name="Coleine C."/>
            <person name="Masonjones S."/>
            <person name="Stajich J.E."/>
        </authorList>
    </citation>
    <scope>NUCLEOTIDE SEQUENCE [LARGE SCALE GENOMIC DNA]</scope>
    <source>
        <strain evidence="13 14">CCFEE 5184</strain>
    </source>
</reference>
<dbReference type="FunFam" id="1.20.1560.10:FF:000050">
    <property type="entry name" value="Vacuolar ABC heavy metal transporter (Hmt1)"/>
    <property type="match status" value="1"/>
</dbReference>
<organism evidence="13 14">
    <name type="scientific">Friedmanniomyces simplex</name>
    <dbReference type="NCBI Taxonomy" id="329884"/>
    <lineage>
        <taxon>Eukaryota</taxon>
        <taxon>Fungi</taxon>
        <taxon>Dikarya</taxon>
        <taxon>Ascomycota</taxon>
        <taxon>Pezizomycotina</taxon>
        <taxon>Dothideomycetes</taxon>
        <taxon>Dothideomycetidae</taxon>
        <taxon>Mycosphaerellales</taxon>
        <taxon>Teratosphaeriaceae</taxon>
        <taxon>Friedmanniomyces</taxon>
    </lineage>
</organism>
<dbReference type="GO" id="GO:0000041">
    <property type="term" value="P:transition metal ion transport"/>
    <property type="evidence" value="ECO:0007669"/>
    <property type="project" value="UniProtKB-ARBA"/>
</dbReference>
<feature type="region of interest" description="Disordered" evidence="9">
    <location>
        <begin position="967"/>
        <end position="1006"/>
    </location>
</feature>
<dbReference type="PROSITE" id="PS50893">
    <property type="entry name" value="ABC_TRANSPORTER_2"/>
    <property type="match status" value="1"/>
</dbReference>
<protein>
    <recommendedName>
        <fullName evidence="15">Heavy metal tolerance protein</fullName>
    </recommendedName>
</protein>
<keyword evidence="5" id="KW-0067">ATP-binding</keyword>
<dbReference type="InterPro" id="IPR036640">
    <property type="entry name" value="ABC1_TM_sf"/>
</dbReference>
<gene>
    <name evidence="13" type="ORF">B0A55_11836</name>
</gene>
<dbReference type="InterPro" id="IPR039421">
    <property type="entry name" value="Type_1_exporter"/>
</dbReference>
<dbReference type="GO" id="GO:0005774">
    <property type="term" value="C:vacuolar membrane"/>
    <property type="evidence" value="ECO:0007669"/>
    <property type="project" value="TreeGrafter"/>
</dbReference>
<dbReference type="InterPro" id="IPR027417">
    <property type="entry name" value="P-loop_NTPase"/>
</dbReference>
<evidence type="ECO:0000256" key="4">
    <source>
        <dbReference type="ARBA" id="ARBA00022741"/>
    </source>
</evidence>
<dbReference type="InterPro" id="IPR017871">
    <property type="entry name" value="ABC_transporter-like_CS"/>
</dbReference>
<dbReference type="Gene3D" id="1.20.1560.10">
    <property type="entry name" value="ABC transporter type 1, transmembrane domain"/>
    <property type="match status" value="1"/>
</dbReference>
<feature type="domain" description="ABC transporter" evidence="11">
    <location>
        <begin position="606"/>
        <end position="840"/>
    </location>
</feature>
<feature type="transmembrane region" description="Helical" evidence="10">
    <location>
        <begin position="121"/>
        <end position="142"/>
    </location>
</feature>
<feature type="region of interest" description="Disordered" evidence="9">
    <location>
        <begin position="216"/>
        <end position="254"/>
    </location>
</feature>
<dbReference type="EMBL" id="NAJQ01001129">
    <property type="protein sequence ID" value="TKA62096.1"/>
    <property type="molecule type" value="Genomic_DNA"/>
</dbReference>
<evidence type="ECO:0000256" key="2">
    <source>
        <dbReference type="ARBA" id="ARBA00022448"/>
    </source>
</evidence>
<evidence type="ECO:0000256" key="10">
    <source>
        <dbReference type="SAM" id="Phobius"/>
    </source>
</evidence>
<evidence type="ECO:0000256" key="5">
    <source>
        <dbReference type="ARBA" id="ARBA00022840"/>
    </source>
</evidence>
<dbReference type="OrthoDB" id="6500128at2759"/>
<dbReference type="Pfam" id="PF00664">
    <property type="entry name" value="ABC_membrane"/>
    <property type="match status" value="1"/>
</dbReference>
<dbReference type="GO" id="GO:0016887">
    <property type="term" value="F:ATP hydrolysis activity"/>
    <property type="evidence" value="ECO:0007669"/>
    <property type="project" value="InterPro"/>
</dbReference>
<evidence type="ECO:0000256" key="9">
    <source>
        <dbReference type="SAM" id="MobiDB-lite"/>
    </source>
</evidence>
<feature type="region of interest" description="Disordered" evidence="9">
    <location>
        <begin position="848"/>
        <end position="946"/>
    </location>
</feature>
<comment type="caution">
    <text evidence="13">The sequence shown here is derived from an EMBL/GenBank/DDBJ whole genome shotgun (WGS) entry which is preliminary data.</text>
</comment>
<dbReference type="PANTHER" id="PTHR24221">
    <property type="entry name" value="ATP-BINDING CASSETTE SUB-FAMILY B"/>
    <property type="match status" value="1"/>
</dbReference>
<dbReference type="SUPFAM" id="SSF90123">
    <property type="entry name" value="ABC transporter transmembrane region"/>
    <property type="match status" value="1"/>
</dbReference>
<evidence type="ECO:0008006" key="15">
    <source>
        <dbReference type="Google" id="ProtNLM"/>
    </source>
</evidence>
<dbReference type="CDD" id="cd18583">
    <property type="entry name" value="ABC_6TM_HMT1"/>
    <property type="match status" value="1"/>
</dbReference>
<feature type="transmembrane region" description="Helical" evidence="10">
    <location>
        <begin position="428"/>
        <end position="445"/>
    </location>
</feature>
<dbReference type="InterPro" id="IPR003593">
    <property type="entry name" value="AAA+_ATPase"/>
</dbReference>
<keyword evidence="4" id="KW-0547">Nucleotide-binding</keyword>
<dbReference type="GO" id="GO:0005524">
    <property type="term" value="F:ATP binding"/>
    <property type="evidence" value="ECO:0007669"/>
    <property type="project" value="UniProtKB-KW"/>
</dbReference>
<dbReference type="CDD" id="cd03253">
    <property type="entry name" value="ABCC_ATM1_transporter"/>
    <property type="match status" value="1"/>
</dbReference>
<feature type="transmembrane region" description="Helical" evidence="10">
    <location>
        <begin position="403"/>
        <end position="422"/>
    </location>
</feature>
<dbReference type="InterPro" id="IPR011527">
    <property type="entry name" value="ABC1_TM_dom"/>
</dbReference>